<evidence type="ECO:0000256" key="2">
    <source>
        <dbReference type="ARBA" id="ARBA00011838"/>
    </source>
</evidence>
<gene>
    <name evidence="6 8 9" type="primary">rplM</name>
    <name evidence="9" type="ordered locus">TREAZ_2769</name>
</gene>
<reference evidence="10" key="1">
    <citation type="submission" date="2009-12" db="EMBL/GenBank/DDBJ databases">
        <title>Complete sequence of Treponema azotonutricium strain ZAS-9.</title>
        <authorList>
            <person name="Tetu S.G."/>
            <person name="Matson E."/>
            <person name="Ren Q."/>
            <person name="Seshadri R."/>
            <person name="Elbourne L."/>
            <person name="Hassan K.A."/>
            <person name="Durkin A."/>
            <person name="Radune D."/>
            <person name="Mohamoud Y."/>
            <person name="Shay R."/>
            <person name="Jin S."/>
            <person name="Zhang X."/>
            <person name="Lucey K."/>
            <person name="Ballor N.R."/>
            <person name="Ottesen E."/>
            <person name="Rosenthal R."/>
            <person name="Allen A."/>
            <person name="Leadbetter J.R."/>
            <person name="Paulsen I.T."/>
        </authorList>
    </citation>
    <scope>NUCLEOTIDE SEQUENCE [LARGE SCALE GENOMIC DNA]</scope>
    <source>
        <strain evidence="10">ATCC BAA-888 / DSM 13862 / ZAS-9</strain>
    </source>
</reference>
<dbReference type="STRING" id="545695.TREAZ_2769"/>
<keyword evidence="10" id="KW-1185">Reference proteome</keyword>
<dbReference type="Proteomes" id="UP000009222">
    <property type="component" value="Chromosome"/>
</dbReference>
<dbReference type="GO" id="GO:0017148">
    <property type="term" value="P:negative regulation of translation"/>
    <property type="evidence" value="ECO:0007669"/>
    <property type="project" value="TreeGrafter"/>
</dbReference>
<organism evidence="9 10">
    <name type="scientific">Leadbettera azotonutricia (strain ATCC BAA-888 / DSM 13862 / ZAS-9)</name>
    <name type="common">Treponema azotonutricium</name>
    <dbReference type="NCBI Taxonomy" id="545695"/>
    <lineage>
        <taxon>Bacteria</taxon>
        <taxon>Pseudomonadati</taxon>
        <taxon>Spirochaetota</taxon>
        <taxon>Spirochaetia</taxon>
        <taxon>Spirochaetales</taxon>
        <taxon>Breznakiellaceae</taxon>
        <taxon>Leadbettera</taxon>
    </lineage>
</organism>
<evidence type="ECO:0000256" key="8">
    <source>
        <dbReference type="RuleBase" id="RU003878"/>
    </source>
</evidence>
<dbReference type="GO" id="GO:0003729">
    <property type="term" value="F:mRNA binding"/>
    <property type="evidence" value="ECO:0007669"/>
    <property type="project" value="UniProtKB-ARBA"/>
</dbReference>
<comment type="function">
    <text evidence="6 8">This protein is one of the early assembly proteins of the 50S ribosomal subunit, although it is not seen to bind rRNA by itself. It is important during the early stages of 50S assembly.</text>
</comment>
<dbReference type="InterPro" id="IPR005822">
    <property type="entry name" value="Ribosomal_uL13"/>
</dbReference>
<dbReference type="PANTHER" id="PTHR11545:SF2">
    <property type="entry name" value="LARGE RIBOSOMAL SUBUNIT PROTEIN UL13M"/>
    <property type="match status" value="1"/>
</dbReference>
<dbReference type="PIRSF" id="PIRSF002181">
    <property type="entry name" value="Ribosomal_L13"/>
    <property type="match status" value="1"/>
</dbReference>
<keyword evidence="4 6" id="KW-0687">Ribonucleoprotein</keyword>
<dbReference type="Gene3D" id="3.90.1180.10">
    <property type="entry name" value="Ribosomal protein L13"/>
    <property type="match status" value="1"/>
</dbReference>
<dbReference type="GO" id="GO:0003735">
    <property type="term" value="F:structural constituent of ribosome"/>
    <property type="evidence" value="ECO:0007669"/>
    <property type="project" value="InterPro"/>
</dbReference>
<dbReference type="InterPro" id="IPR036899">
    <property type="entry name" value="Ribosomal_uL13_sf"/>
</dbReference>
<dbReference type="KEGG" id="taz:TREAZ_2769"/>
<evidence type="ECO:0000256" key="6">
    <source>
        <dbReference type="HAMAP-Rule" id="MF_01366"/>
    </source>
</evidence>
<evidence type="ECO:0000256" key="5">
    <source>
        <dbReference type="ARBA" id="ARBA00035201"/>
    </source>
</evidence>
<dbReference type="PROSITE" id="PS00783">
    <property type="entry name" value="RIBOSOMAL_L13"/>
    <property type="match status" value="1"/>
</dbReference>
<protein>
    <recommendedName>
        <fullName evidence="5 6">Large ribosomal subunit protein uL13</fullName>
    </recommendedName>
</protein>
<comment type="subunit">
    <text evidence="2 6">Part of the 50S ribosomal subunit.</text>
</comment>
<dbReference type="NCBIfam" id="TIGR01066">
    <property type="entry name" value="rplM_bact"/>
    <property type="match status" value="1"/>
</dbReference>
<dbReference type="InParanoid" id="F5YD44"/>
<accession>F5YD44</accession>
<dbReference type="InterPro" id="IPR023563">
    <property type="entry name" value="Ribosomal_uL13_CS"/>
</dbReference>
<dbReference type="eggNOG" id="COG0102">
    <property type="taxonomic scope" value="Bacteria"/>
</dbReference>
<evidence type="ECO:0000256" key="3">
    <source>
        <dbReference type="ARBA" id="ARBA00022980"/>
    </source>
</evidence>
<evidence type="ECO:0000256" key="4">
    <source>
        <dbReference type="ARBA" id="ARBA00023274"/>
    </source>
</evidence>
<evidence type="ECO:0000256" key="7">
    <source>
        <dbReference type="RuleBase" id="RU003877"/>
    </source>
</evidence>
<dbReference type="EMBL" id="CP001841">
    <property type="protein sequence ID" value="AEF82562.1"/>
    <property type="molecule type" value="Genomic_DNA"/>
</dbReference>
<comment type="similarity">
    <text evidence="1 6 7">Belongs to the universal ribosomal protein uL13 family.</text>
</comment>
<proteinExistence type="inferred from homology"/>
<dbReference type="AlphaFoldDB" id="F5YD44"/>
<dbReference type="CDD" id="cd00392">
    <property type="entry name" value="Ribosomal_L13"/>
    <property type="match status" value="1"/>
</dbReference>
<dbReference type="FunFam" id="3.90.1180.10:FF:000001">
    <property type="entry name" value="50S ribosomal protein L13"/>
    <property type="match status" value="1"/>
</dbReference>
<dbReference type="GO" id="GO:0022625">
    <property type="term" value="C:cytosolic large ribosomal subunit"/>
    <property type="evidence" value="ECO:0007669"/>
    <property type="project" value="TreeGrafter"/>
</dbReference>
<reference evidence="9 10" key="2">
    <citation type="journal article" date="2011" name="ISME J.">
        <title>RNA-seq reveals cooperative metabolic interactions between two termite-gut spirochete species in co-culture.</title>
        <authorList>
            <person name="Rosenthal A.Z."/>
            <person name="Matson E.G."/>
            <person name="Eldar A."/>
            <person name="Leadbetter J.R."/>
        </authorList>
    </citation>
    <scope>NUCLEOTIDE SEQUENCE [LARGE SCALE GENOMIC DNA]</scope>
    <source>
        <strain evidence="10">ATCC BAA-888 / DSM 13862 / ZAS-9</strain>
    </source>
</reference>
<evidence type="ECO:0000256" key="1">
    <source>
        <dbReference type="ARBA" id="ARBA00006227"/>
    </source>
</evidence>
<name>F5YD44_LEAAZ</name>
<dbReference type="SUPFAM" id="SSF52161">
    <property type="entry name" value="Ribosomal protein L13"/>
    <property type="match status" value="1"/>
</dbReference>
<dbReference type="HAMAP" id="MF_01366">
    <property type="entry name" value="Ribosomal_uL13"/>
    <property type="match status" value="1"/>
</dbReference>
<dbReference type="GO" id="GO:0006412">
    <property type="term" value="P:translation"/>
    <property type="evidence" value="ECO:0007669"/>
    <property type="project" value="UniProtKB-UniRule"/>
</dbReference>
<keyword evidence="3 6" id="KW-0689">Ribosomal protein</keyword>
<evidence type="ECO:0000313" key="10">
    <source>
        <dbReference type="Proteomes" id="UP000009222"/>
    </source>
</evidence>
<evidence type="ECO:0000313" key="9">
    <source>
        <dbReference type="EMBL" id="AEF82562.1"/>
    </source>
</evidence>
<dbReference type="FunCoup" id="F5YD44">
    <property type="interactions" value="410"/>
</dbReference>
<dbReference type="PANTHER" id="PTHR11545">
    <property type="entry name" value="RIBOSOMAL PROTEIN L13"/>
    <property type="match status" value="1"/>
</dbReference>
<sequence length="168" mass="18684">MTQLEILLYYISSHSLLELYSGRIYMKTIFVKPAVIERKWFVIDAAGKAVGRVAAKAASIVRGKEKAEYAPHQETGDFVVIINAEKALITGRKAQDKLYHHHSGYVGGLKTVTYEKLLERHPCSPLELAVKGMLPKGPLGRKLENNVKVYPGAEHPHAAQNPQVIEVK</sequence>
<dbReference type="HOGENOM" id="CLU_082184_2_2_12"/>
<dbReference type="InterPro" id="IPR005823">
    <property type="entry name" value="Ribosomal_uL13_bac-type"/>
</dbReference>
<dbReference type="Pfam" id="PF00572">
    <property type="entry name" value="Ribosomal_L13"/>
    <property type="match status" value="1"/>
</dbReference>